<proteinExistence type="predicted"/>
<name>A0A8H4ESJ9_GIGMA</name>
<protein>
    <submittedName>
        <fullName evidence="2">Uncharacterized protein</fullName>
    </submittedName>
</protein>
<evidence type="ECO:0000256" key="1">
    <source>
        <dbReference type="SAM" id="MobiDB-lite"/>
    </source>
</evidence>
<evidence type="ECO:0000313" key="3">
    <source>
        <dbReference type="Proteomes" id="UP000439903"/>
    </source>
</evidence>
<dbReference type="AlphaFoldDB" id="A0A8H4ESJ9"/>
<dbReference type="OrthoDB" id="10404338at2759"/>
<feature type="region of interest" description="Disordered" evidence="1">
    <location>
        <begin position="1"/>
        <end position="20"/>
    </location>
</feature>
<comment type="caution">
    <text evidence="2">The sequence shown here is derived from an EMBL/GenBank/DDBJ whole genome shotgun (WGS) entry which is preliminary data.</text>
</comment>
<organism evidence="2 3">
    <name type="scientific">Gigaspora margarita</name>
    <dbReference type="NCBI Taxonomy" id="4874"/>
    <lineage>
        <taxon>Eukaryota</taxon>
        <taxon>Fungi</taxon>
        <taxon>Fungi incertae sedis</taxon>
        <taxon>Mucoromycota</taxon>
        <taxon>Glomeromycotina</taxon>
        <taxon>Glomeromycetes</taxon>
        <taxon>Diversisporales</taxon>
        <taxon>Gigasporaceae</taxon>
        <taxon>Gigaspora</taxon>
    </lineage>
</organism>
<accession>A0A8H4ESJ9</accession>
<keyword evidence="3" id="KW-1185">Reference proteome</keyword>
<dbReference type="Proteomes" id="UP000439903">
    <property type="component" value="Unassembled WGS sequence"/>
</dbReference>
<evidence type="ECO:0000313" key="2">
    <source>
        <dbReference type="EMBL" id="KAF0545903.1"/>
    </source>
</evidence>
<dbReference type="EMBL" id="WTPW01000116">
    <property type="protein sequence ID" value="KAF0545903.1"/>
    <property type="molecule type" value="Genomic_DNA"/>
</dbReference>
<gene>
    <name evidence="2" type="ORF">F8M41_001841</name>
</gene>
<sequence length="96" mass="11083">MFKDTNVAETEISSRYPEPTPEGTWVEKLKSLCNIINAGNRDQVDLLQYYYFLGEYLEETNGISENEENLRQEIPGKKGKFALKTASHTYQLYQAL</sequence>
<reference evidence="2 3" key="1">
    <citation type="journal article" date="2019" name="Environ. Microbiol.">
        <title>At the nexus of three kingdoms: the genome of the mycorrhizal fungus Gigaspora margarita provides insights into plant, endobacterial and fungal interactions.</title>
        <authorList>
            <person name="Venice F."/>
            <person name="Ghignone S."/>
            <person name="Salvioli di Fossalunga A."/>
            <person name="Amselem J."/>
            <person name="Novero M."/>
            <person name="Xianan X."/>
            <person name="Sedzielewska Toro K."/>
            <person name="Morin E."/>
            <person name="Lipzen A."/>
            <person name="Grigoriev I.V."/>
            <person name="Henrissat B."/>
            <person name="Martin F.M."/>
            <person name="Bonfante P."/>
        </authorList>
    </citation>
    <scope>NUCLEOTIDE SEQUENCE [LARGE SCALE GENOMIC DNA]</scope>
    <source>
        <strain evidence="2 3">BEG34</strain>
    </source>
</reference>